<dbReference type="GO" id="GO:0008033">
    <property type="term" value="P:tRNA processing"/>
    <property type="evidence" value="ECO:0007669"/>
    <property type="project" value="UniProtKB-KW"/>
</dbReference>
<dbReference type="FunFam" id="3.30.2350.10:FF:000005">
    <property type="entry name" value="Pseudouridine synthase"/>
    <property type="match status" value="1"/>
</dbReference>
<evidence type="ECO:0000256" key="13">
    <source>
        <dbReference type="ARBA" id="ARBA00042844"/>
    </source>
</evidence>
<dbReference type="InterPro" id="IPR006224">
    <property type="entry name" value="PsdUridine_synth_RluA-like_CS"/>
</dbReference>
<dbReference type="InterPro" id="IPR020103">
    <property type="entry name" value="PsdUridine_synth_cat_dom_sf"/>
</dbReference>
<comment type="function">
    <text evidence="7">Dual specificity enzyme that catalyzes the synthesis of pseudouridine from uracil-746 in 23S ribosomal RNA and from uracil-32 in the anticodon stem and loop of transfer RNAs.</text>
</comment>
<keyword evidence="3" id="KW-0819">tRNA processing</keyword>
<comment type="catalytic activity">
    <reaction evidence="6">
        <text>uridine(746) in 23S rRNA = pseudouridine(746) in 23S rRNA</text>
        <dbReference type="Rhea" id="RHEA:42548"/>
        <dbReference type="Rhea" id="RHEA-COMP:10109"/>
        <dbReference type="Rhea" id="RHEA-COMP:10110"/>
        <dbReference type="ChEBI" id="CHEBI:65314"/>
        <dbReference type="ChEBI" id="CHEBI:65315"/>
        <dbReference type="EC" id="5.4.99.29"/>
    </reaction>
</comment>
<evidence type="ECO:0000259" key="16">
    <source>
        <dbReference type="Pfam" id="PF00849"/>
    </source>
</evidence>
<dbReference type="SUPFAM" id="SSF55120">
    <property type="entry name" value="Pseudouridine synthase"/>
    <property type="match status" value="1"/>
</dbReference>
<evidence type="ECO:0000256" key="10">
    <source>
        <dbReference type="ARBA" id="ARBA00039988"/>
    </source>
</evidence>
<dbReference type="GO" id="GO:0160151">
    <property type="term" value="F:tRNA pseudouridine(32) synthase activity"/>
    <property type="evidence" value="ECO:0007669"/>
    <property type="project" value="UniProtKB-EC"/>
</dbReference>
<dbReference type="NCBIfam" id="NF007543">
    <property type="entry name" value="PRK10158.1"/>
    <property type="match status" value="1"/>
</dbReference>
<evidence type="ECO:0000256" key="6">
    <source>
        <dbReference type="ARBA" id="ARBA00036916"/>
    </source>
</evidence>
<keyword evidence="2" id="KW-0698">rRNA processing</keyword>
<dbReference type="Pfam" id="PF00849">
    <property type="entry name" value="PseudoU_synth_2"/>
    <property type="match status" value="1"/>
</dbReference>
<comment type="catalytic activity">
    <reaction evidence="5">
        <text>uridine(32) in tRNA = pseudouridine(32) in tRNA</text>
        <dbReference type="Rhea" id="RHEA:42544"/>
        <dbReference type="Rhea" id="RHEA-COMP:10107"/>
        <dbReference type="Rhea" id="RHEA-COMP:10108"/>
        <dbReference type="ChEBI" id="CHEBI:65314"/>
        <dbReference type="ChEBI" id="CHEBI:65315"/>
        <dbReference type="EC" id="5.4.99.28"/>
    </reaction>
</comment>
<dbReference type="CDD" id="cd02869">
    <property type="entry name" value="PseudoU_synth_RluA_like"/>
    <property type="match status" value="1"/>
</dbReference>
<keyword evidence="4" id="KW-0413">Isomerase</keyword>
<evidence type="ECO:0000313" key="17">
    <source>
        <dbReference type="EMBL" id="RUO42394.1"/>
    </source>
</evidence>
<evidence type="ECO:0000256" key="12">
    <source>
        <dbReference type="ARBA" id="ARBA00042372"/>
    </source>
</evidence>
<dbReference type="PANTHER" id="PTHR21600">
    <property type="entry name" value="MITOCHONDRIAL RNA PSEUDOURIDINE SYNTHASE"/>
    <property type="match status" value="1"/>
</dbReference>
<dbReference type="PROSITE" id="PS01129">
    <property type="entry name" value="PSI_RLU"/>
    <property type="match status" value="1"/>
</dbReference>
<comment type="caution">
    <text evidence="17">The sequence shown here is derived from an EMBL/GenBank/DDBJ whole genome shotgun (WGS) entry which is preliminary data.</text>
</comment>
<evidence type="ECO:0000256" key="15">
    <source>
        <dbReference type="ARBA" id="ARBA00043143"/>
    </source>
</evidence>
<dbReference type="Gene3D" id="3.30.2350.10">
    <property type="entry name" value="Pseudouridine synthase"/>
    <property type="match status" value="1"/>
</dbReference>
<evidence type="ECO:0000256" key="1">
    <source>
        <dbReference type="ARBA" id="ARBA00010876"/>
    </source>
</evidence>
<dbReference type="GO" id="GO:0160142">
    <property type="term" value="F:23S rRNA pseudouridine(746) synthase activity"/>
    <property type="evidence" value="ECO:0007669"/>
    <property type="project" value="UniProtKB-EC"/>
</dbReference>
<dbReference type="EC" id="5.4.99.29" evidence="9"/>
<dbReference type="Proteomes" id="UP000286680">
    <property type="component" value="Unassembled WGS sequence"/>
</dbReference>
<evidence type="ECO:0000256" key="11">
    <source>
        <dbReference type="ARBA" id="ARBA00041266"/>
    </source>
</evidence>
<accession>A0AA94JCG5</accession>
<evidence type="ECO:0000256" key="8">
    <source>
        <dbReference type="ARBA" id="ARBA00038944"/>
    </source>
</evidence>
<dbReference type="EC" id="5.4.99.28" evidence="8"/>
<proteinExistence type="inferred from homology"/>
<dbReference type="AlphaFoldDB" id="A0AA94JCG5"/>
<feature type="domain" description="Pseudouridine synthase RsuA/RluA-like" evidence="16">
    <location>
        <begin position="22"/>
        <end position="168"/>
    </location>
</feature>
<comment type="similarity">
    <text evidence="1">Belongs to the pseudouridine synthase RluA family.</text>
</comment>
<evidence type="ECO:0000256" key="5">
    <source>
        <dbReference type="ARBA" id="ARBA00036184"/>
    </source>
</evidence>
<dbReference type="EMBL" id="PIPS01000003">
    <property type="protein sequence ID" value="RUO42394.1"/>
    <property type="molecule type" value="Genomic_DNA"/>
</dbReference>
<evidence type="ECO:0000256" key="2">
    <source>
        <dbReference type="ARBA" id="ARBA00022552"/>
    </source>
</evidence>
<evidence type="ECO:0000256" key="9">
    <source>
        <dbReference type="ARBA" id="ARBA00038945"/>
    </source>
</evidence>
<dbReference type="InterPro" id="IPR050188">
    <property type="entry name" value="RluA_PseudoU_synthase"/>
</dbReference>
<evidence type="ECO:0000256" key="3">
    <source>
        <dbReference type="ARBA" id="ARBA00022694"/>
    </source>
</evidence>
<dbReference type="GO" id="GO:0000455">
    <property type="term" value="P:enzyme-directed rRNA pseudouridine synthesis"/>
    <property type="evidence" value="ECO:0007669"/>
    <property type="project" value="TreeGrafter"/>
</dbReference>
<gene>
    <name evidence="17" type="ORF">CWE23_09825</name>
</gene>
<sequence length="219" mass="24937">MALLNYTPPQTPYLTVVYRDEQLLVINKPSGLLSVPGRAPEHFDSAYTRVTRVLPEAKLVHRLDMATSGIMVFALGKPAQSHLSRQFQQRQPVKRYHARVFGTPPAQSGVVDLPLACDWPNRPRQQIDYQQGKASQTLYRVMNHDDHSTLVELTPYTGRSHQLRVHMLALNCPILGDKFYAQDEAFNMAPRLLLHAHQLSLFHPQSEQWLTFTCPTPFA</sequence>
<evidence type="ECO:0000256" key="7">
    <source>
        <dbReference type="ARBA" id="ARBA00037305"/>
    </source>
</evidence>
<protein>
    <recommendedName>
        <fullName evidence="10">Dual-specificity RNA pseudouridine synthase RluA</fullName>
        <ecNumber evidence="8">5.4.99.28</ecNumber>
        <ecNumber evidence="9">5.4.99.29</ecNumber>
    </recommendedName>
    <alternativeName>
        <fullName evidence="11">23S rRNA pseudouridine(746) synthase</fullName>
    </alternativeName>
    <alternativeName>
        <fullName evidence="14">Ribosomal large subunit pseudouridine synthase A</fullName>
    </alternativeName>
    <alternativeName>
        <fullName evidence="13">rRNA pseudouridylate synthase A</fullName>
    </alternativeName>
    <alternativeName>
        <fullName evidence="15">rRNA-uridine isomerase A</fullName>
    </alternativeName>
    <alternativeName>
        <fullName evidence="12">tRNA pseudouridine(32) synthase</fullName>
    </alternativeName>
</protein>
<dbReference type="InterPro" id="IPR006145">
    <property type="entry name" value="PsdUridine_synth_RsuA/RluA"/>
</dbReference>
<organism evidence="17 18">
    <name type="scientific">Idiomarina aquatica</name>
    <dbReference type="NCBI Taxonomy" id="1327752"/>
    <lineage>
        <taxon>Bacteria</taxon>
        <taxon>Pseudomonadati</taxon>
        <taxon>Pseudomonadota</taxon>
        <taxon>Gammaproteobacteria</taxon>
        <taxon>Alteromonadales</taxon>
        <taxon>Idiomarinaceae</taxon>
        <taxon>Idiomarina</taxon>
    </lineage>
</organism>
<evidence type="ECO:0000256" key="14">
    <source>
        <dbReference type="ARBA" id="ARBA00042883"/>
    </source>
</evidence>
<name>A0AA94JCG5_9GAMM</name>
<evidence type="ECO:0000313" key="18">
    <source>
        <dbReference type="Proteomes" id="UP000286680"/>
    </source>
</evidence>
<dbReference type="RefSeq" id="WP_126820138.1">
    <property type="nucleotide sequence ID" value="NZ_PIPS01000003.1"/>
</dbReference>
<dbReference type="PANTHER" id="PTHR21600:SF91">
    <property type="entry name" value="DUAL-SPECIFICITY RNA PSEUDOURIDINE SYNTHASE RLUA"/>
    <property type="match status" value="1"/>
</dbReference>
<reference evidence="18" key="1">
    <citation type="journal article" date="2018" name="Front. Microbiol.">
        <title>Genome-Based Analysis Reveals the Taxonomy and Diversity of the Family Idiomarinaceae.</title>
        <authorList>
            <person name="Liu Y."/>
            <person name="Lai Q."/>
            <person name="Shao Z."/>
        </authorList>
    </citation>
    <scope>NUCLEOTIDE SEQUENCE [LARGE SCALE GENOMIC DNA]</scope>
    <source>
        <strain evidence="18">SN-14</strain>
    </source>
</reference>
<evidence type="ECO:0000256" key="4">
    <source>
        <dbReference type="ARBA" id="ARBA00023235"/>
    </source>
</evidence>
<dbReference type="GO" id="GO:0003723">
    <property type="term" value="F:RNA binding"/>
    <property type="evidence" value="ECO:0007669"/>
    <property type="project" value="InterPro"/>
</dbReference>
<keyword evidence="18" id="KW-1185">Reference proteome</keyword>